<dbReference type="PANTHER" id="PTHR43152">
    <property type="entry name" value="UVRABC SYSTEM PROTEIN A"/>
    <property type="match status" value="1"/>
</dbReference>
<dbReference type="AlphaFoldDB" id="A0A0Q4B9P8"/>
<dbReference type="GO" id="GO:0006289">
    <property type="term" value="P:nucleotide-excision repair"/>
    <property type="evidence" value="ECO:0007669"/>
    <property type="project" value="InterPro"/>
</dbReference>
<proteinExistence type="inferred from homology"/>
<keyword evidence="13" id="KW-0234">DNA repair</keyword>
<evidence type="ECO:0000256" key="16">
    <source>
        <dbReference type="ARBA" id="ARBA00042156"/>
    </source>
</evidence>
<accession>A0A0Q4B9P8</accession>
<keyword evidence="6" id="KW-0227">DNA damage</keyword>
<dbReference type="GO" id="GO:0003677">
    <property type="term" value="F:DNA binding"/>
    <property type="evidence" value="ECO:0007669"/>
    <property type="project" value="UniProtKB-KW"/>
</dbReference>
<evidence type="ECO:0000256" key="4">
    <source>
        <dbReference type="ARBA" id="ARBA00022737"/>
    </source>
</evidence>
<dbReference type="PATRIC" id="fig|1702214.3.peg.1557"/>
<evidence type="ECO:0000256" key="13">
    <source>
        <dbReference type="ARBA" id="ARBA00023204"/>
    </source>
</evidence>
<feature type="domain" description="ABC transporter" evidence="17">
    <location>
        <begin position="581"/>
        <end position="926"/>
    </location>
</feature>
<reference evidence="18" key="1">
    <citation type="submission" date="2015-08" db="EMBL/GenBank/DDBJ databases">
        <title>Candidatus Bacteriodes Periocalifornicus.</title>
        <authorList>
            <person name="McLean J.S."/>
            <person name="Kelley S."/>
        </authorList>
    </citation>
    <scope>NUCLEOTIDE SEQUENCE [LARGE SCALE GENOMIC DNA]</scope>
    <source>
        <strain evidence="18">12B</strain>
    </source>
</reference>
<dbReference type="PANTHER" id="PTHR43152:SF3">
    <property type="entry name" value="UVRABC SYSTEM PROTEIN A"/>
    <property type="match status" value="1"/>
</dbReference>
<dbReference type="PROSITE" id="PS00211">
    <property type="entry name" value="ABC_TRANSPORTER_1"/>
    <property type="match status" value="1"/>
</dbReference>
<dbReference type="EMBL" id="LIIK01000015">
    <property type="protein sequence ID" value="KQM08993.1"/>
    <property type="molecule type" value="Genomic_DNA"/>
</dbReference>
<evidence type="ECO:0000256" key="11">
    <source>
        <dbReference type="ARBA" id="ARBA00022881"/>
    </source>
</evidence>
<feature type="domain" description="ABC transporter" evidence="17">
    <location>
        <begin position="345"/>
        <end position="571"/>
    </location>
</feature>
<keyword evidence="7" id="KW-0228">DNA excision</keyword>
<keyword evidence="11" id="KW-0267">Excision nuclease</keyword>
<evidence type="ECO:0000256" key="14">
    <source>
        <dbReference type="ARBA" id="ARBA00038000"/>
    </source>
</evidence>
<evidence type="ECO:0000256" key="1">
    <source>
        <dbReference type="ARBA" id="ARBA00004496"/>
    </source>
</evidence>
<sequence length="928" mass="102640">MEQGAIELRGVRVNNLKDISLDIPRGKFVVVTGLSGSGKSSLAFDTLYAEGQRRYVQSLSAYARQFLGRMPKPDADAITGVPPAIVIAQRVSNANPRSTVGTTSEIYDYLRLLYARAGKIISPVSGSEVRPQTVQDVVDFIATQQGKRVMLTTPIEAKNKNERLVILELLAREGYSRLLLDRKVIPFTEPGQRQSLSTKKNLNLLIDRFAPTGDAEFLAHCADSVETAYQQGREECDVWVEGENGEWAIHHFTMRLEADGLEFQQPTPALFSYNSPIGACPECEGYGKTIGIDEALVIPDQSRSVYDDAVACWRGKEMGKIRQEFIAKAAPLGFPIHRPYYQLTPQEKDMLWNGAPGLWGINDFFKEVSSQSYKIQYRVLQARYSGKTTCASCHGTRLRIEATWIKVGGKGINELVEMPLDRLFDFFQSLTLDTHDQQVADRLLYEIRTRLAYLIAVGLGYLTLNRAANTLSGGETQRINLATSLGSSLVGSLYILDEPSVGLHSVDTARLIAILQRLRDLGNTVVVVEHDEEIMRAADVLIDLGPEAGSQGGHLVYTGPVEGIAHCPESLTGQYLFGDRRQLTPIKRRAGNDWVKMQGIFVNNLQNVDITFPLRTLTVVTGVSGSGKSSLVREAIVPGVRAYTEGGKPARQYYHELELPFEKLHGVEFVDQNPLQRSLRSTPVTYIKAFDPIRELLAKQPLAQTLGITALHFSFNSPGGRCENCEGTGRVLVEMQFMADIEVECEECHGTRYQPQMLDVTYRGKNIDAILKMTVHDAVAFFRADTENREAQRAADRLAILDDVGLGYVALGQPTSTLSGGEAQRLKLASFIADIPLNAWVLFAFDEPTTGLHFHDIDCLMRAFDRLLERGHSLLIIEHNLEVIRRADWVIDMGPGGGEHGGKVVVQGTPEQVMACEASATGRALRGK</sequence>
<dbReference type="InterPro" id="IPR004602">
    <property type="entry name" value="UvrA"/>
</dbReference>
<evidence type="ECO:0000256" key="10">
    <source>
        <dbReference type="ARBA" id="ARBA00022840"/>
    </source>
</evidence>
<keyword evidence="12" id="KW-0238">DNA-binding</keyword>
<evidence type="ECO:0000256" key="5">
    <source>
        <dbReference type="ARBA" id="ARBA00022741"/>
    </source>
</evidence>
<evidence type="ECO:0000256" key="8">
    <source>
        <dbReference type="ARBA" id="ARBA00022771"/>
    </source>
</evidence>
<evidence type="ECO:0000256" key="15">
    <source>
        <dbReference type="ARBA" id="ARBA00039316"/>
    </source>
</evidence>
<dbReference type="InterPro" id="IPR041102">
    <property type="entry name" value="UvrA_inter"/>
</dbReference>
<comment type="caution">
    <text evidence="18">The sequence shown here is derived from an EMBL/GenBank/DDBJ whole genome shotgun (WGS) entry which is preliminary data.</text>
</comment>
<dbReference type="Pfam" id="PF17755">
    <property type="entry name" value="UvrA_DNA-bind"/>
    <property type="match status" value="1"/>
</dbReference>
<gene>
    <name evidence="18" type="ORF">AL399_04190</name>
</gene>
<dbReference type="GO" id="GO:0005737">
    <property type="term" value="C:cytoplasm"/>
    <property type="evidence" value="ECO:0007669"/>
    <property type="project" value="UniProtKB-SubCell"/>
</dbReference>
<dbReference type="GO" id="GO:0005524">
    <property type="term" value="F:ATP binding"/>
    <property type="evidence" value="ECO:0007669"/>
    <property type="project" value="UniProtKB-KW"/>
</dbReference>
<keyword evidence="9" id="KW-0862">Zinc</keyword>
<evidence type="ECO:0000313" key="19">
    <source>
        <dbReference type="Proteomes" id="UP000054172"/>
    </source>
</evidence>
<dbReference type="NCBIfam" id="TIGR00630">
    <property type="entry name" value="uvra"/>
    <property type="match status" value="1"/>
</dbReference>
<dbReference type="Gene3D" id="1.10.8.280">
    <property type="entry name" value="ABC transporter ATPase domain-like"/>
    <property type="match status" value="2"/>
</dbReference>
<dbReference type="GO" id="GO:0016887">
    <property type="term" value="F:ATP hydrolysis activity"/>
    <property type="evidence" value="ECO:0007669"/>
    <property type="project" value="InterPro"/>
</dbReference>
<dbReference type="GO" id="GO:0004518">
    <property type="term" value="F:nuclease activity"/>
    <property type="evidence" value="ECO:0007669"/>
    <property type="project" value="UniProtKB-KW"/>
</dbReference>
<evidence type="ECO:0000256" key="12">
    <source>
        <dbReference type="ARBA" id="ARBA00023125"/>
    </source>
</evidence>
<dbReference type="GO" id="GO:0008270">
    <property type="term" value="F:zinc ion binding"/>
    <property type="evidence" value="ECO:0007669"/>
    <property type="project" value="UniProtKB-KW"/>
</dbReference>
<dbReference type="SUPFAM" id="SSF52540">
    <property type="entry name" value="P-loop containing nucleoside triphosphate hydrolases"/>
    <property type="match status" value="2"/>
</dbReference>
<dbReference type="Pfam" id="PF17760">
    <property type="entry name" value="UvrA_inter"/>
    <property type="match status" value="1"/>
</dbReference>
<dbReference type="PROSITE" id="PS50893">
    <property type="entry name" value="ABC_TRANSPORTER_2"/>
    <property type="match status" value="2"/>
</dbReference>
<evidence type="ECO:0000256" key="7">
    <source>
        <dbReference type="ARBA" id="ARBA00022769"/>
    </source>
</evidence>
<dbReference type="Gene3D" id="3.40.50.300">
    <property type="entry name" value="P-loop containing nucleotide triphosphate hydrolases"/>
    <property type="match status" value="3"/>
</dbReference>
<keyword evidence="5" id="KW-0547">Nucleotide-binding</keyword>
<evidence type="ECO:0000259" key="17">
    <source>
        <dbReference type="PROSITE" id="PS50893"/>
    </source>
</evidence>
<dbReference type="GO" id="GO:0009380">
    <property type="term" value="C:excinuclease repair complex"/>
    <property type="evidence" value="ECO:0007669"/>
    <property type="project" value="InterPro"/>
</dbReference>
<comment type="subcellular location">
    <subcellularLocation>
        <location evidence="1">Cytoplasm</location>
    </subcellularLocation>
</comment>
<evidence type="ECO:0000256" key="2">
    <source>
        <dbReference type="ARBA" id="ARBA00022490"/>
    </source>
</evidence>
<dbReference type="InterPro" id="IPR041552">
    <property type="entry name" value="UvrA_DNA-bd"/>
</dbReference>
<keyword evidence="4" id="KW-0677">Repeat</keyword>
<protein>
    <recommendedName>
        <fullName evidence="15">UvrABC system protein A</fullName>
    </recommendedName>
    <alternativeName>
        <fullName evidence="16">Excinuclease ABC subunit A</fullName>
    </alternativeName>
</protein>
<keyword evidence="10" id="KW-0067">ATP-binding</keyword>
<dbReference type="InterPro" id="IPR027417">
    <property type="entry name" value="P-loop_NTPase"/>
</dbReference>
<evidence type="ECO:0000256" key="3">
    <source>
        <dbReference type="ARBA" id="ARBA00022723"/>
    </source>
</evidence>
<dbReference type="InterPro" id="IPR003439">
    <property type="entry name" value="ABC_transporter-like_ATP-bd"/>
</dbReference>
<comment type="similarity">
    <text evidence="14">Belongs to the ABC transporter superfamily. UvrA family.</text>
</comment>
<evidence type="ECO:0000256" key="6">
    <source>
        <dbReference type="ARBA" id="ARBA00022763"/>
    </source>
</evidence>
<dbReference type="STRING" id="1702214.AL399_04190"/>
<evidence type="ECO:0000256" key="9">
    <source>
        <dbReference type="ARBA" id="ARBA00022833"/>
    </source>
</evidence>
<keyword evidence="19" id="KW-1185">Reference proteome</keyword>
<dbReference type="Gene3D" id="1.20.1580.10">
    <property type="entry name" value="ABC transporter ATPase like domain"/>
    <property type="match status" value="4"/>
</dbReference>
<dbReference type="Gene3D" id="3.30.190.20">
    <property type="match status" value="1"/>
</dbReference>
<name>A0A0Q4B9P8_9BACT</name>
<keyword evidence="3" id="KW-0479">Metal-binding</keyword>
<dbReference type="Proteomes" id="UP000054172">
    <property type="component" value="Unassembled WGS sequence"/>
</dbReference>
<organism evidence="18 19">
    <name type="scientific">Candidatus [Bacteroides] periocalifornicus</name>
    <dbReference type="NCBI Taxonomy" id="1702214"/>
    <lineage>
        <taxon>Bacteria</taxon>
        <taxon>Pseudomonadati</taxon>
        <taxon>Bacteroidota</taxon>
    </lineage>
</organism>
<keyword evidence="2" id="KW-0963">Cytoplasm</keyword>
<keyword evidence="8" id="KW-0863">Zinc-finger</keyword>
<evidence type="ECO:0000313" key="18">
    <source>
        <dbReference type="EMBL" id="KQM08993.1"/>
    </source>
</evidence>
<dbReference type="InterPro" id="IPR017871">
    <property type="entry name" value="ABC_transporter-like_CS"/>
</dbReference>